<comment type="subcellular location">
    <subcellularLocation>
        <location evidence="1">Membrane</location>
        <topology evidence="1">Multi-pass membrane protein</topology>
    </subcellularLocation>
</comment>
<dbReference type="PANTHER" id="PTHR23506:SF23">
    <property type="entry name" value="GH10249P"/>
    <property type="match status" value="1"/>
</dbReference>
<evidence type="ECO:0000259" key="7">
    <source>
        <dbReference type="PROSITE" id="PS50850"/>
    </source>
</evidence>
<feature type="transmembrane region" description="Helical" evidence="6">
    <location>
        <begin position="153"/>
        <end position="173"/>
    </location>
</feature>
<dbReference type="PANTHER" id="PTHR23506">
    <property type="entry name" value="GH10249P"/>
    <property type="match status" value="1"/>
</dbReference>
<feature type="transmembrane region" description="Helical" evidence="6">
    <location>
        <begin position="253"/>
        <end position="275"/>
    </location>
</feature>
<feature type="domain" description="Major facilitator superfamily (MFS) profile" evidence="7">
    <location>
        <begin position="1"/>
        <end position="417"/>
    </location>
</feature>
<evidence type="ECO:0000256" key="4">
    <source>
        <dbReference type="ARBA" id="ARBA00022989"/>
    </source>
</evidence>
<feature type="transmembrane region" description="Helical" evidence="6">
    <location>
        <begin position="67"/>
        <end position="89"/>
    </location>
</feature>
<sequence length="436" mass="46254">MAGRKWLDPVCRNSLSMRLLDSIFVHSVVHSIDSQLVVIHNRWLTRIQPLVSFGWIGDRIPSRQTPFIVGLLALGATTVLFAGGTTLPIYSIARILQGLSGAVTFTLGSTLLFDVVGKEGIGRATGYTGMSVSLGILTGPVAGGVLYEYGGYFYVFIPAFVLITVDIILRLMVICEKRTPLQPILKESIKSGDSTTETEPLLGGPSIKAARFPILVMLASPRFLVAILSLFTINSFSNGFDGVMPVYVYQTFGIGPSQVAVLFLVLCAPSLFSPITGTLKDRYGAKWPAVGGLVLMILSLILLRLIVAGVTAPYAKLAAILFSFGLAVAIAQPPLITEITSAVQEIEQARPGIFGPFGAFAQAYGLLNCAFAAGSMVGPLYAGFIKEWLGWSAMSLMMGTLVSVILVFAFLVTGGPALSRGQAAPALDVSPRAGEA</sequence>
<feature type="transmembrane region" description="Helical" evidence="6">
    <location>
        <begin position="314"/>
        <end position="336"/>
    </location>
</feature>
<gene>
    <name evidence="8" type="ORF">OEA41_005895</name>
</gene>
<evidence type="ECO:0000313" key="9">
    <source>
        <dbReference type="Proteomes" id="UP001276659"/>
    </source>
</evidence>
<evidence type="ECO:0000313" key="8">
    <source>
        <dbReference type="EMBL" id="KAK3172571.1"/>
    </source>
</evidence>
<feature type="transmembrane region" description="Helical" evidence="6">
    <location>
        <begin position="357"/>
        <end position="382"/>
    </location>
</feature>
<keyword evidence="4 6" id="KW-1133">Transmembrane helix</keyword>
<dbReference type="InterPro" id="IPR036259">
    <property type="entry name" value="MFS_trans_sf"/>
</dbReference>
<dbReference type="InterPro" id="IPR050930">
    <property type="entry name" value="MFS_Vesicular_Transporter"/>
</dbReference>
<proteinExistence type="predicted"/>
<keyword evidence="3 6" id="KW-0812">Transmembrane</keyword>
<dbReference type="EMBL" id="JASNWA010000007">
    <property type="protein sequence ID" value="KAK3172571.1"/>
    <property type="molecule type" value="Genomic_DNA"/>
</dbReference>
<keyword evidence="2" id="KW-0813">Transport</keyword>
<feature type="transmembrane region" description="Helical" evidence="6">
    <location>
        <begin position="127"/>
        <end position="147"/>
    </location>
</feature>
<feature type="transmembrane region" description="Helical" evidence="6">
    <location>
        <begin position="95"/>
        <end position="115"/>
    </location>
</feature>
<evidence type="ECO:0000256" key="2">
    <source>
        <dbReference type="ARBA" id="ARBA00022448"/>
    </source>
</evidence>
<dbReference type="Proteomes" id="UP001276659">
    <property type="component" value="Unassembled WGS sequence"/>
</dbReference>
<feature type="transmembrane region" description="Helical" evidence="6">
    <location>
        <begin position="212"/>
        <end position="233"/>
    </location>
</feature>
<evidence type="ECO:0000256" key="3">
    <source>
        <dbReference type="ARBA" id="ARBA00022692"/>
    </source>
</evidence>
<dbReference type="AlphaFoldDB" id="A0AAE0DK45"/>
<dbReference type="InterPro" id="IPR011701">
    <property type="entry name" value="MFS"/>
</dbReference>
<protein>
    <recommendedName>
        <fullName evidence="7">Major facilitator superfamily (MFS) profile domain-containing protein</fullName>
    </recommendedName>
</protein>
<dbReference type="Pfam" id="PF07690">
    <property type="entry name" value="MFS_1"/>
    <property type="match status" value="1"/>
</dbReference>
<name>A0AAE0DK45_9LECA</name>
<evidence type="ECO:0000256" key="5">
    <source>
        <dbReference type="ARBA" id="ARBA00023136"/>
    </source>
</evidence>
<dbReference type="PROSITE" id="PS50850">
    <property type="entry name" value="MFS"/>
    <property type="match status" value="1"/>
</dbReference>
<comment type="caution">
    <text evidence="8">The sequence shown here is derived from an EMBL/GenBank/DDBJ whole genome shotgun (WGS) entry which is preliminary data.</text>
</comment>
<dbReference type="Gene3D" id="1.20.1250.20">
    <property type="entry name" value="MFS general substrate transporter like domains"/>
    <property type="match status" value="1"/>
</dbReference>
<feature type="transmembrane region" description="Helical" evidence="6">
    <location>
        <begin position="287"/>
        <end position="308"/>
    </location>
</feature>
<evidence type="ECO:0000256" key="1">
    <source>
        <dbReference type="ARBA" id="ARBA00004141"/>
    </source>
</evidence>
<keyword evidence="5 6" id="KW-0472">Membrane</keyword>
<accession>A0AAE0DK45</accession>
<evidence type="ECO:0000256" key="6">
    <source>
        <dbReference type="SAM" id="Phobius"/>
    </source>
</evidence>
<reference evidence="8" key="1">
    <citation type="submission" date="2022-11" db="EMBL/GenBank/DDBJ databases">
        <title>Chromosomal genome sequence assembly and mating type (MAT) locus characterization of the leprose asexual lichenized fungus Lepraria neglecta (Nyl.) Erichsen.</title>
        <authorList>
            <person name="Allen J.L."/>
            <person name="Pfeffer B."/>
        </authorList>
    </citation>
    <scope>NUCLEOTIDE SEQUENCE</scope>
    <source>
        <strain evidence="8">Allen 5258</strain>
    </source>
</reference>
<dbReference type="SUPFAM" id="SSF103473">
    <property type="entry name" value="MFS general substrate transporter"/>
    <property type="match status" value="1"/>
</dbReference>
<dbReference type="CDD" id="cd17325">
    <property type="entry name" value="MFS_MdtG_SLC18_like"/>
    <property type="match status" value="1"/>
</dbReference>
<dbReference type="GO" id="GO:0022857">
    <property type="term" value="F:transmembrane transporter activity"/>
    <property type="evidence" value="ECO:0007669"/>
    <property type="project" value="InterPro"/>
</dbReference>
<feature type="transmembrane region" description="Helical" evidence="6">
    <location>
        <begin position="388"/>
        <end position="412"/>
    </location>
</feature>
<keyword evidence="9" id="KW-1185">Reference proteome</keyword>
<dbReference type="GO" id="GO:0016020">
    <property type="term" value="C:membrane"/>
    <property type="evidence" value="ECO:0007669"/>
    <property type="project" value="UniProtKB-SubCell"/>
</dbReference>
<organism evidence="8 9">
    <name type="scientific">Lepraria neglecta</name>
    <dbReference type="NCBI Taxonomy" id="209136"/>
    <lineage>
        <taxon>Eukaryota</taxon>
        <taxon>Fungi</taxon>
        <taxon>Dikarya</taxon>
        <taxon>Ascomycota</taxon>
        <taxon>Pezizomycotina</taxon>
        <taxon>Lecanoromycetes</taxon>
        <taxon>OSLEUM clade</taxon>
        <taxon>Lecanoromycetidae</taxon>
        <taxon>Lecanorales</taxon>
        <taxon>Lecanorineae</taxon>
        <taxon>Stereocaulaceae</taxon>
        <taxon>Lepraria</taxon>
    </lineage>
</organism>
<dbReference type="InterPro" id="IPR020846">
    <property type="entry name" value="MFS_dom"/>
</dbReference>